<evidence type="ECO:0000313" key="3">
    <source>
        <dbReference type="EMBL" id="PLT43695.1"/>
    </source>
</evidence>
<sequence>MAIEFGIDRIGEAAPVLQGRRIGLITGPTGIDAEWRSTIDVLQERFGLAAMFSPEHGVRGDIAAGGLVDTYIDERTGVPVYSLYRKDSKRMTPDMLEKIDVLVYDIQDIGTRYYTYVYTMLYAMQDCAAAGIPFVVLDRPNPLDGVTLEGGLLDRAYSSFVGDYPLPVRYGLTAGELAVMANAEQGWGAELYVVSCRGWSREARFPALGRPWIAPSLNIPRWETALLYPGTCLFEGTNLSEGRGTAAPFEQIGAPFVDAERLAAEMNALLLPGVRFRPSYFQPSSSKHAGALCRGVQVHVTDTDAVRPLEVGVRLLLAVRSMFPEAEFLAPYREGGRPFIDLLAGGDLYRGMQSAADADALLERFAADSEAFAARKAAYHLY</sequence>
<dbReference type="AlphaFoldDB" id="A0A2N5N038"/>
<dbReference type="Proteomes" id="UP000234789">
    <property type="component" value="Unassembled WGS sequence"/>
</dbReference>
<dbReference type="PIRSF" id="PIRSF016719">
    <property type="entry name" value="UCP016719"/>
    <property type="match status" value="1"/>
</dbReference>
<dbReference type="PANTHER" id="PTHR42915:SF1">
    <property type="entry name" value="PEPTIDOGLYCAN BETA-N-ACETYLMURAMIDASE NAMZ"/>
    <property type="match status" value="1"/>
</dbReference>
<dbReference type="InterPro" id="IPR008302">
    <property type="entry name" value="NamZ"/>
</dbReference>
<dbReference type="Pfam" id="PF07075">
    <property type="entry name" value="NamZ_N"/>
    <property type="match status" value="1"/>
</dbReference>
<protein>
    <submittedName>
        <fullName evidence="3">YzbB</fullName>
    </submittedName>
</protein>
<dbReference type="EMBL" id="NFEZ01000004">
    <property type="protein sequence ID" value="PLT43695.1"/>
    <property type="molecule type" value="Genomic_DNA"/>
</dbReference>
<comment type="caution">
    <text evidence="3">The sequence shown here is derived from an EMBL/GenBank/DDBJ whole genome shotgun (WGS) entry which is preliminary data.</text>
</comment>
<evidence type="ECO:0000313" key="4">
    <source>
        <dbReference type="Proteomes" id="UP000234789"/>
    </source>
</evidence>
<keyword evidence="4" id="KW-1185">Reference proteome</keyword>
<feature type="domain" description="Peptidoglycan beta-N-acetylmuramidase NamZ C-terminal" evidence="2">
    <location>
        <begin position="226"/>
        <end position="382"/>
    </location>
</feature>
<dbReference type="InterPro" id="IPR048502">
    <property type="entry name" value="NamZ_N"/>
</dbReference>
<dbReference type="Pfam" id="PF20732">
    <property type="entry name" value="NamZ_C"/>
    <property type="match status" value="1"/>
</dbReference>
<dbReference type="Gene3D" id="3.90.1150.140">
    <property type="match status" value="1"/>
</dbReference>
<accession>A0A2N5N038</accession>
<feature type="domain" description="Peptidoglycan beta-N-acetylmuramidase NamZ N-terminal" evidence="1">
    <location>
        <begin position="22"/>
        <end position="222"/>
    </location>
</feature>
<evidence type="ECO:0000259" key="2">
    <source>
        <dbReference type="Pfam" id="PF20732"/>
    </source>
</evidence>
<evidence type="ECO:0000259" key="1">
    <source>
        <dbReference type="Pfam" id="PF07075"/>
    </source>
</evidence>
<reference evidence="3 4" key="1">
    <citation type="submission" date="2017-05" db="EMBL/GenBank/DDBJ databases">
        <title>Functional genome analysis of Paenibacillus pasadenensis strain R16: insights on endophytic life style and antifungal activity.</title>
        <authorList>
            <person name="Passera A."/>
            <person name="Marcolungo L."/>
            <person name="Casati P."/>
            <person name="Brasca M."/>
            <person name="Quaglino F."/>
            <person name="Delledonne M."/>
        </authorList>
    </citation>
    <scope>NUCLEOTIDE SEQUENCE [LARGE SCALE GENOMIC DNA]</scope>
    <source>
        <strain evidence="3 4">R16</strain>
    </source>
</reference>
<gene>
    <name evidence="3" type="ORF">B8V81_2126</name>
</gene>
<dbReference type="GO" id="GO:0033922">
    <property type="term" value="F:peptidoglycan beta-N-acetylmuramidase activity"/>
    <property type="evidence" value="ECO:0007669"/>
    <property type="project" value="InterPro"/>
</dbReference>
<dbReference type="Gene3D" id="3.40.50.12170">
    <property type="entry name" value="Uncharacterised protein PF07075, DUF1343"/>
    <property type="match status" value="1"/>
</dbReference>
<dbReference type="InterPro" id="IPR048503">
    <property type="entry name" value="NamZ_C"/>
</dbReference>
<dbReference type="RefSeq" id="WP_101808328.1">
    <property type="nucleotide sequence ID" value="NZ_NFEZ01000004.1"/>
</dbReference>
<proteinExistence type="predicted"/>
<organism evidence="3 4">
    <name type="scientific">Paenibacillus pasadenensis</name>
    <dbReference type="NCBI Taxonomy" id="217090"/>
    <lineage>
        <taxon>Bacteria</taxon>
        <taxon>Bacillati</taxon>
        <taxon>Bacillota</taxon>
        <taxon>Bacilli</taxon>
        <taxon>Bacillales</taxon>
        <taxon>Paenibacillaceae</taxon>
        <taxon>Paenibacillus</taxon>
    </lineage>
</organism>
<name>A0A2N5N038_9BACL</name>
<dbReference type="PANTHER" id="PTHR42915">
    <property type="entry name" value="HYPOTHETICAL 460 KDA PROTEIN IN FEUA-SIGW INTERGENIC REGION [PRECURSOR]"/>
    <property type="match status" value="1"/>
</dbReference>